<feature type="compositionally biased region" description="Polar residues" evidence="2">
    <location>
        <begin position="213"/>
        <end position="225"/>
    </location>
</feature>
<evidence type="ECO:0000256" key="1">
    <source>
        <dbReference type="ARBA" id="ARBA00009207"/>
    </source>
</evidence>
<dbReference type="GO" id="GO:0030289">
    <property type="term" value="C:protein phosphatase 4 complex"/>
    <property type="evidence" value="ECO:0007669"/>
    <property type="project" value="InterPro"/>
</dbReference>
<dbReference type="PANTHER" id="PTHR16487">
    <property type="entry name" value="PPP4R2-RELATED PROTEIN"/>
    <property type="match status" value="1"/>
</dbReference>
<dbReference type="AlphaFoldDB" id="A0AAF3FSL2"/>
<dbReference type="WBParaSite" id="MBELARI_LOCUS8725">
    <property type="protein sequence ID" value="MBELARI_LOCUS8725"/>
    <property type="gene ID" value="MBELARI_LOCUS8725"/>
</dbReference>
<evidence type="ECO:0000313" key="3">
    <source>
        <dbReference type="Proteomes" id="UP000887575"/>
    </source>
</evidence>
<dbReference type="GO" id="GO:0005634">
    <property type="term" value="C:nucleus"/>
    <property type="evidence" value="ECO:0007669"/>
    <property type="project" value="TreeGrafter"/>
</dbReference>
<feature type="region of interest" description="Disordered" evidence="2">
    <location>
        <begin position="178"/>
        <end position="254"/>
    </location>
</feature>
<feature type="compositionally biased region" description="Basic and acidic residues" evidence="2">
    <location>
        <begin position="227"/>
        <end position="248"/>
    </location>
</feature>
<dbReference type="GO" id="GO:0005737">
    <property type="term" value="C:cytoplasm"/>
    <property type="evidence" value="ECO:0007669"/>
    <property type="project" value="TreeGrafter"/>
</dbReference>
<evidence type="ECO:0000256" key="2">
    <source>
        <dbReference type="SAM" id="MobiDB-lite"/>
    </source>
</evidence>
<proteinExistence type="inferred from homology"/>
<protein>
    <submittedName>
        <fullName evidence="4">Uncharacterized protein</fullName>
    </submittedName>
</protein>
<dbReference type="Proteomes" id="UP000887575">
    <property type="component" value="Unassembled WGS sequence"/>
</dbReference>
<organism evidence="3 4">
    <name type="scientific">Mesorhabditis belari</name>
    <dbReference type="NCBI Taxonomy" id="2138241"/>
    <lineage>
        <taxon>Eukaryota</taxon>
        <taxon>Metazoa</taxon>
        <taxon>Ecdysozoa</taxon>
        <taxon>Nematoda</taxon>
        <taxon>Chromadorea</taxon>
        <taxon>Rhabditida</taxon>
        <taxon>Rhabditina</taxon>
        <taxon>Rhabditomorpha</taxon>
        <taxon>Rhabditoidea</taxon>
        <taxon>Rhabditidae</taxon>
        <taxon>Mesorhabditinae</taxon>
        <taxon>Mesorhabditis</taxon>
    </lineage>
</organism>
<dbReference type="InterPro" id="IPR015267">
    <property type="entry name" value="PPP4R2"/>
</dbReference>
<dbReference type="Pfam" id="PF09184">
    <property type="entry name" value="PPP4R2"/>
    <property type="match status" value="1"/>
</dbReference>
<sequence>MFQDAILDSAKRRSGVDQRVLELLRSSLENFKEPEESQLVDVAELEPRHHPDPNIERETDGVKREAQTKKILPKIKADFDDEKGELRVLHDLIVDTAAKMEGFPFTFQRLCELLEEPSRLYRRAEKFYRAVDKCINVVTTITSEGDRITGIEEWSLGQEDTTKIEQRFYGKVDELDDENWEPTTKAPVEEKPLDMSKKETLVERKQAGDDNTENGMDTSTSQNDDAPSEKKLKTEEKSDQIVETKTETEEMEEA</sequence>
<name>A0AAF3FSL2_9BILA</name>
<feature type="compositionally biased region" description="Basic and acidic residues" evidence="2">
    <location>
        <begin position="187"/>
        <end position="208"/>
    </location>
</feature>
<evidence type="ECO:0000313" key="4">
    <source>
        <dbReference type="WBParaSite" id="MBELARI_LOCUS8725"/>
    </source>
</evidence>
<keyword evidence="3" id="KW-1185">Reference proteome</keyword>
<reference evidence="4" key="1">
    <citation type="submission" date="2024-02" db="UniProtKB">
        <authorList>
            <consortium name="WormBaseParasite"/>
        </authorList>
    </citation>
    <scope>IDENTIFICATION</scope>
</reference>
<dbReference type="PANTHER" id="PTHR16487:SF0">
    <property type="entry name" value="PROTEIN PHOSPHATASE 4 REGULATORY SUBUNIT 2-RELATED"/>
    <property type="match status" value="1"/>
</dbReference>
<accession>A0AAF3FSL2</accession>
<dbReference type="GO" id="GO:0019888">
    <property type="term" value="F:protein phosphatase regulator activity"/>
    <property type="evidence" value="ECO:0007669"/>
    <property type="project" value="InterPro"/>
</dbReference>
<comment type="similarity">
    <text evidence="1">Belongs to the PPP4R2 family.</text>
</comment>